<dbReference type="PROSITE" id="PS51344">
    <property type="entry name" value="HTH_TFE_IIE"/>
    <property type="match status" value="1"/>
</dbReference>
<evidence type="ECO:0000259" key="4">
    <source>
        <dbReference type="PROSITE" id="PS51344"/>
    </source>
</evidence>
<feature type="region of interest" description="Disordered" evidence="3">
    <location>
        <begin position="257"/>
        <end position="337"/>
    </location>
</feature>
<dbReference type="InterPro" id="IPR039997">
    <property type="entry name" value="TFE"/>
</dbReference>
<dbReference type="Proteomes" id="UP000799439">
    <property type="component" value="Unassembled WGS sequence"/>
</dbReference>
<dbReference type="PANTHER" id="PTHR13097:SF7">
    <property type="entry name" value="GENERAL TRANSCRIPTION FACTOR IIE SUBUNIT 1"/>
    <property type="match status" value="1"/>
</dbReference>
<dbReference type="GO" id="GO:0005673">
    <property type="term" value="C:transcription factor TFIIE complex"/>
    <property type="evidence" value="ECO:0007669"/>
    <property type="project" value="TreeGrafter"/>
</dbReference>
<feature type="compositionally biased region" description="Basic and acidic residues" evidence="3">
    <location>
        <begin position="350"/>
        <end position="360"/>
    </location>
</feature>
<feature type="compositionally biased region" description="Acidic residues" evidence="3">
    <location>
        <begin position="361"/>
        <end position="380"/>
    </location>
</feature>
<dbReference type="OrthoDB" id="361102at2759"/>
<dbReference type="SUPFAM" id="SSF57783">
    <property type="entry name" value="Zinc beta-ribbon"/>
    <property type="match status" value="1"/>
</dbReference>
<dbReference type="SMART" id="SM00531">
    <property type="entry name" value="TFIIE"/>
    <property type="match status" value="1"/>
</dbReference>
<feature type="compositionally biased region" description="Basic and acidic residues" evidence="3">
    <location>
        <begin position="304"/>
        <end position="322"/>
    </location>
</feature>
<dbReference type="SUPFAM" id="SSF46785">
    <property type="entry name" value="Winged helix' DNA-binding domain"/>
    <property type="match status" value="1"/>
</dbReference>
<protein>
    <recommendedName>
        <fullName evidence="4">HTH TFE/IIEalpha-type domain-containing protein</fullName>
    </recommendedName>
</protein>
<keyword evidence="2" id="KW-0804">Transcription</keyword>
<dbReference type="InterPro" id="IPR024550">
    <property type="entry name" value="TFIIEa/SarR/Rpc3_HTH_dom"/>
</dbReference>
<keyword evidence="6" id="KW-1185">Reference proteome</keyword>
<gene>
    <name evidence="5" type="ORF">K461DRAFT_229161</name>
</gene>
<dbReference type="PROSITE" id="PS00018">
    <property type="entry name" value="EF_HAND_1"/>
    <property type="match status" value="1"/>
</dbReference>
<evidence type="ECO:0000256" key="1">
    <source>
        <dbReference type="ARBA" id="ARBA00023015"/>
    </source>
</evidence>
<dbReference type="Pfam" id="PF02002">
    <property type="entry name" value="TFIIE_alpha"/>
    <property type="match status" value="1"/>
</dbReference>
<dbReference type="AlphaFoldDB" id="A0A9P4IXZ0"/>
<evidence type="ECO:0000256" key="3">
    <source>
        <dbReference type="SAM" id="MobiDB-lite"/>
    </source>
</evidence>
<proteinExistence type="predicted"/>
<name>A0A9P4IXZ0_9PEZI</name>
<evidence type="ECO:0000313" key="6">
    <source>
        <dbReference type="Proteomes" id="UP000799439"/>
    </source>
</evidence>
<accession>A0A9P4IXZ0</accession>
<feature type="region of interest" description="Disordered" evidence="3">
    <location>
        <begin position="66"/>
        <end position="87"/>
    </location>
</feature>
<comment type="caution">
    <text evidence="5">The sequence shown here is derived from an EMBL/GenBank/DDBJ whole genome shotgun (WGS) entry which is preliminary data.</text>
</comment>
<evidence type="ECO:0000313" key="5">
    <source>
        <dbReference type="EMBL" id="KAF2150651.1"/>
    </source>
</evidence>
<keyword evidence="1" id="KW-0805">Transcription regulation</keyword>
<dbReference type="InterPro" id="IPR017919">
    <property type="entry name" value="TFIIE/TFIIEa_HTH"/>
</dbReference>
<dbReference type="InterPro" id="IPR002853">
    <property type="entry name" value="TFIIE_asu"/>
</dbReference>
<organism evidence="5 6">
    <name type="scientific">Myriangium duriaei CBS 260.36</name>
    <dbReference type="NCBI Taxonomy" id="1168546"/>
    <lineage>
        <taxon>Eukaryota</taxon>
        <taxon>Fungi</taxon>
        <taxon>Dikarya</taxon>
        <taxon>Ascomycota</taxon>
        <taxon>Pezizomycotina</taxon>
        <taxon>Dothideomycetes</taxon>
        <taxon>Dothideomycetidae</taxon>
        <taxon>Myriangiales</taxon>
        <taxon>Myriangiaceae</taxon>
        <taxon>Myriangium</taxon>
    </lineage>
</organism>
<dbReference type="InterPro" id="IPR036390">
    <property type="entry name" value="WH_DNA-bd_sf"/>
</dbReference>
<reference evidence="5" key="1">
    <citation type="journal article" date="2020" name="Stud. Mycol.">
        <title>101 Dothideomycetes genomes: a test case for predicting lifestyles and emergence of pathogens.</title>
        <authorList>
            <person name="Haridas S."/>
            <person name="Albert R."/>
            <person name="Binder M."/>
            <person name="Bloem J."/>
            <person name="Labutti K."/>
            <person name="Salamov A."/>
            <person name="Andreopoulos B."/>
            <person name="Baker S."/>
            <person name="Barry K."/>
            <person name="Bills G."/>
            <person name="Bluhm B."/>
            <person name="Cannon C."/>
            <person name="Castanera R."/>
            <person name="Culley D."/>
            <person name="Daum C."/>
            <person name="Ezra D."/>
            <person name="Gonzalez J."/>
            <person name="Henrissat B."/>
            <person name="Kuo A."/>
            <person name="Liang C."/>
            <person name="Lipzen A."/>
            <person name="Lutzoni F."/>
            <person name="Magnuson J."/>
            <person name="Mondo S."/>
            <person name="Nolan M."/>
            <person name="Ohm R."/>
            <person name="Pangilinan J."/>
            <person name="Park H.-J."/>
            <person name="Ramirez L."/>
            <person name="Alfaro M."/>
            <person name="Sun H."/>
            <person name="Tritt A."/>
            <person name="Yoshinaga Y."/>
            <person name="Zwiers L.-H."/>
            <person name="Turgeon B."/>
            <person name="Goodwin S."/>
            <person name="Spatafora J."/>
            <person name="Crous P."/>
            <person name="Grigoriev I."/>
        </authorList>
    </citation>
    <scope>NUCLEOTIDE SEQUENCE</scope>
    <source>
        <strain evidence="5">CBS 260.36</strain>
    </source>
</reference>
<feature type="compositionally biased region" description="Acidic residues" evidence="3">
    <location>
        <begin position="405"/>
        <end position="419"/>
    </location>
</feature>
<feature type="compositionally biased region" description="Basic and acidic residues" evidence="3">
    <location>
        <begin position="259"/>
        <end position="282"/>
    </location>
</feature>
<dbReference type="GO" id="GO:0006367">
    <property type="term" value="P:transcription initiation at RNA polymerase II promoter"/>
    <property type="evidence" value="ECO:0007669"/>
    <property type="project" value="InterPro"/>
</dbReference>
<feature type="compositionally biased region" description="Basic and acidic residues" evidence="3">
    <location>
        <begin position="381"/>
        <end position="404"/>
    </location>
</feature>
<dbReference type="InterPro" id="IPR018247">
    <property type="entry name" value="EF_Hand_1_Ca_BS"/>
</dbReference>
<feature type="domain" description="HTH TFE/IIEalpha-type" evidence="4">
    <location>
        <begin position="4"/>
        <end position="112"/>
    </location>
</feature>
<dbReference type="EMBL" id="ML996089">
    <property type="protein sequence ID" value="KAF2150651.1"/>
    <property type="molecule type" value="Genomic_DNA"/>
</dbReference>
<feature type="region of interest" description="Disordered" evidence="3">
    <location>
        <begin position="350"/>
        <end position="419"/>
    </location>
</feature>
<evidence type="ECO:0000256" key="2">
    <source>
        <dbReference type="ARBA" id="ARBA00023163"/>
    </source>
</evidence>
<sequence>MDLAKTLVRTIVRGFYTTEYVLIIDALAVHSTLTDADLAHVLGMQTKALRRLCGKLKEDGLINVQSRGEKKEGAPPSYFGNQTNGKDQQPKERLFYRDWYFINFHRAIDSIKYRMWKLNRHIESQGAPTAEKKDLICPRCKSTYTELEVMDNVGAEGFYCHRCDHLLESQEDTDGPAENESMKRMNDQLSKILSLMRTIDSTTVPENDFDTALRYHLPVERPDSHPGARTTVVDDRKPHIASSKGLAVAPEKVSVNLTESRDGADKAADAAARAEKREREAKQNALPEWISKSTLTGDVTTVGAKEEADRRRRELEGHHDYAAAEEAEAEDKKRDVVDNAVMDDYWKALKAEQERERREEEEGSEDEDEDEEDDFEDVEGMEVKREASPAKKPRLEEPENKVSDTDDDDDDDELEFEDV</sequence>
<dbReference type="PANTHER" id="PTHR13097">
    <property type="entry name" value="TRANSCRIPTION INITIATION FACTOR IIE, ALPHA SUBUNIT"/>
    <property type="match status" value="1"/>
</dbReference>